<accession>A0A8S9ZZE5</accession>
<feature type="region of interest" description="Disordered" evidence="1">
    <location>
        <begin position="205"/>
        <end position="225"/>
    </location>
</feature>
<sequence>MTNQNVKPNEDNLPSTSIKSDQIEYYSKELDSLTSFLVQLCLTNSDVCEQESIANFILKKLNNDKMSITFNFIELSPVICLSSFFQLNSELIEKKENKMNKIIYKNNSIKSLISTQFLEETNEEKFNKIIKNGNLFKKKIDEKDKEIKKNKIYKEENQKKFKLFSEKSFKSKNLKKEQLFSRTSSKRKIKQKIIKKSKSNLDFKLCRPNTSNSTGGNTKKKLKSSPIYQNRKETFSGDRNNKKENKKLNESIKSPSLVEYILKAIELTNNSSSLFVFCKLLIGYIEHCEQLSIKQNRQKFLVKLDIINCILRAIKNCFDLFKLKNCEEFDYIIIDILAKTILLFHEKVVFFHF</sequence>
<keyword evidence="3" id="KW-1185">Reference proteome</keyword>
<evidence type="ECO:0000313" key="2">
    <source>
        <dbReference type="EMBL" id="KAF7638682.1"/>
    </source>
</evidence>
<protein>
    <submittedName>
        <fullName evidence="2">Uncharacterized protein</fullName>
    </submittedName>
</protein>
<dbReference type="EMBL" id="JABEBT010000010">
    <property type="protein sequence ID" value="KAF7638682.1"/>
    <property type="molecule type" value="Genomic_DNA"/>
</dbReference>
<comment type="caution">
    <text evidence="2">The sequence shown here is derived from an EMBL/GenBank/DDBJ whole genome shotgun (WGS) entry which is preliminary data.</text>
</comment>
<gene>
    <name evidence="2" type="ORF">Mgra_00001764</name>
</gene>
<dbReference type="Proteomes" id="UP000605970">
    <property type="component" value="Unassembled WGS sequence"/>
</dbReference>
<dbReference type="AlphaFoldDB" id="A0A8S9ZZE5"/>
<feature type="compositionally biased region" description="Polar residues" evidence="1">
    <location>
        <begin position="208"/>
        <end position="217"/>
    </location>
</feature>
<proteinExistence type="predicted"/>
<name>A0A8S9ZZE5_9BILA</name>
<dbReference type="OrthoDB" id="5906682at2759"/>
<evidence type="ECO:0000313" key="3">
    <source>
        <dbReference type="Proteomes" id="UP000605970"/>
    </source>
</evidence>
<reference evidence="2" key="1">
    <citation type="journal article" date="2020" name="Ecol. Evol.">
        <title>Genome structure and content of the rice root-knot nematode (Meloidogyne graminicola).</title>
        <authorList>
            <person name="Phan N.T."/>
            <person name="Danchin E.G.J."/>
            <person name="Klopp C."/>
            <person name="Perfus-Barbeoch L."/>
            <person name="Kozlowski D.K."/>
            <person name="Koutsovoulos G.D."/>
            <person name="Lopez-Roques C."/>
            <person name="Bouchez O."/>
            <person name="Zahm M."/>
            <person name="Besnard G."/>
            <person name="Bellafiore S."/>
        </authorList>
    </citation>
    <scope>NUCLEOTIDE SEQUENCE</scope>
    <source>
        <strain evidence="2">VN-18</strain>
    </source>
</reference>
<evidence type="ECO:0000256" key="1">
    <source>
        <dbReference type="SAM" id="MobiDB-lite"/>
    </source>
</evidence>
<organism evidence="2 3">
    <name type="scientific">Meloidogyne graminicola</name>
    <dbReference type="NCBI Taxonomy" id="189291"/>
    <lineage>
        <taxon>Eukaryota</taxon>
        <taxon>Metazoa</taxon>
        <taxon>Ecdysozoa</taxon>
        <taxon>Nematoda</taxon>
        <taxon>Chromadorea</taxon>
        <taxon>Rhabditida</taxon>
        <taxon>Tylenchina</taxon>
        <taxon>Tylenchomorpha</taxon>
        <taxon>Tylenchoidea</taxon>
        <taxon>Meloidogynidae</taxon>
        <taxon>Meloidogyninae</taxon>
        <taxon>Meloidogyne</taxon>
    </lineage>
</organism>